<feature type="transmembrane region" description="Helical" evidence="8">
    <location>
        <begin position="76"/>
        <end position="95"/>
    </location>
</feature>
<comment type="similarity">
    <text evidence="2">Belongs to the major facilitator superfamily.</text>
</comment>
<evidence type="ECO:0000313" key="10">
    <source>
        <dbReference type="Proteomes" id="UP001172155"/>
    </source>
</evidence>
<feature type="transmembrane region" description="Helical" evidence="8">
    <location>
        <begin position="231"/>
        <end position="252"/>
    </location>
</feature>
<feature type="transmembrane region" description="Helical" evidence="8">
    <location>
        <begin position="426"/>
        <end position="443"/>
    </location>
</feature>
<feature type="transmembrane region" description="Helical" evidence="8">
    <location>
        <begin position="280"/>
        <end position="306"/>
    </location>
</feature>
<dbReference type="PANTHER" id="PTHR23501">
    <property type="entry name" value="MAJOR FACILITATOR SUPERFAMILY"/>
    <property type="match status" value="1"/>
</dbReference>
<evidence type="ECO:0000256" key="8">
    <source>
        <dbReference type="SAM" id="Phobius"/>
    </source>
</evidence>
<feature type="transmembrane region" description="Helical" evidence="8">
    <location>
        <begin position="394"/>
        <end position="414"/>
    </location>
</feature>
<feature type="transmembrane region" description="Helical" evidence="8">
    <location>
        <begin position="143"/>
        <end position="160"/>
    </location>
</feature>
<protein>
    <submittedName>
        <fullName evidence="9">Major facilitator superfamily domain-containing protein</fullName>
    </submittedName>
</protein>
<comment type="subcellular location">
    <subcellularLocation>
        <location evidence="1">Membrane</location>
        <topology evidence="1">Multi-pass membrane protein</topology>
    </subcellularLocation>
</comment>
<organism evidence="9 10">
    <name type="scientific">Schizothecium vesticola</name>
    <dbReference type="NCBI Taxonomy" id="314040"/>
    <lineage>
        <taxon>Eukaryota</taxon>
        <taxon>Fungi</taxon>
        <taxon>Dikarya</taxon>
        <taxon>Ascomycota</taxon>
        <taxon>Pezizomycotina</taxon>
        <taxon>Sordariomycetes</taxon>
        <taxon>Sordariomycetidae</taxon>
        <taxon>Sordariales</taxon>
        <taxon>Schizotheciaceae</taxon>
        <taxon>Schizothecium</taxon>
    </lineage>
</organism>
<accession>A0AA40BPM1</accession>
<dbReference type="GO" id="GO:0022857">
    <property type="term" value="F:transmembrane transporter activity"/>
    <property type="evidence" value="ECO:0007669"/>
    <property type="project" value="InterPro"/>
</dbReference>
<name>A0AA40BPM1_9PEZI</name>
<feature type="transmembrane region" description="Helical" evidence="8">
    <location>
        <begin position="562"/>
        <end position="581"/>
    </location>
</feature>
<keyword evidence="10" id="KW-1185">Reference proteome</keyword>
<feature type="transmembrane region" description="Helical" evidence="8">
    <location>
        <begin position="356"/>
        <end position="374"/>
    </location>
</feature>
<sequence>MGGFAGHLHRFRNTDVPIVDQSAEKMADDKEAGTVASPADPSIHTDSDADKIEEDAQLGVQSIQALTKVWTKNDIILAYITIWTIFFIDAMQQNMGNSLLAYVTSDFYAHGLTATTGIMSGLIGGLSKLPLAKILDIWGRPHGFFLMMCCLTIGLILMAASNGVKMYCAAQVFYWVGYNGMSYSISVFLADTTHLKNRSLVFAFAQSPYIATVWIGGPLATAFLNGPGWRWAYGTFAIITPVICMPLFFLFWRNYRKAAAAGLLPNRPGKDRSAWETTKYYLVEFDVVGLLLIVTGLALFLLSFSLYGYQAQGWKSPLVISFIIIGGLLCIVFVLWEKYWAPVTFIPYDLLTDRTVLGACVLCANLFVSFYIWNSYFFSFLQVVSGLTITTASYVVNIYSIGSCFWALVVAYLIRVTGRFKWLAQYFGVPITILGVGLMIQFRQPGVNIGYIVMCQIFIAFGGGTLVICEQMAAMAATTHQWVATVLAVEGMFASVGGAVGASIASAVWNGVFPARLQQLLPQESMANFTDIYKQLPVQLSYEQGTPTRDAINSAYGEAQKWMIVASTVTQIISIVAVFVWRDISVKDFKQTKGLVV</sequence>
<feature type="transmembrane region" description="Helical" evidence="8">
    <location>
        <begin position="107"/>
        <end position="131"/>
    </location>
</feature>
<dbReference type="Gene3D" id="1.20.1250.20">
    <property type="entry name" value="MFS general substrate transporter like domains"/>
    <property type="match status" value="2"/>
</dbReference>
<dbReference type="FunFam" id="1.20.1250.20:FF:000284">
    <property type="entry name" value="Siderophore iron transporter mirB"/>
    <property type="match status" value="1"/>
</dbReference>
<dbReference type="PANTHER" id="PTHR23501:SF3">
    <property type="entry name" value="MAJOR FACILITATOR SUPERFAMILY (MFS) PROFILE DOMAIN-CONTAINING PROTEIN"/>
    <property type="match status" value="1"/>
</dbReference>
<feature type="transmembrane region" description="Helical" evidence="8">
    <location>
        <begin position="202"/>
        <end position="225"/>
    </location>
</feature>
<reference evidence="9" key="1">
    <citation type="submission" date="2023-06" db="EMBL/GenBank/DDBJ databases">
        <title>Genome-scale phylogeny and comparative genomics of the fungal order Sordariales.</title>
        <authorList>
            <consortium name="Lawrence Berkeley National Laboratory"/>
            <person name="Hensen N."/>
            <person name="Bonometti L."/>
            <person name="Westerberg I."/>
            <person name="Brannstrom I.O."/>
            <person name="Guillou S."/>
            <person name="Cros-Aarteil S."/>
            <person name="Calhoun S."/>
            <person name="Haridas S."/>
            <person name="Kuo A."/>
            <person name="Mondo S."/>
            <person name="Pangilinan J."/>
            <person name="Riley R."/>
            <person name="LaButti K."/>
            <person name="Andreopoulos B."/>
            <person name="Lipzen A."/>
            <person name="Chen C."/>
            <person name="Yanf M."/>
            <person name="Daum C."/>
            <person name="Ng V."/>
            <person name="Clum A."/>
            <person name="Steindorff A."/>
            <person name="Ohm R."/>
            <person name="Martin F."/>
            <person name="Silar P."/>
            <person name="Natvig D."/>
            <person name="Lalanne C."/>
            <person name="Gautier V."/>
            <person name="Ament-velasquez S.L."/>
            <person name="Kruys A."/>
            <person name="Hutchinson M.I."/>
            <person name="Powell A.J."/>
            <person name="Barry K."/>
            <person name="Miller A.N."/>
            <person name="Grigoriev I.V."/>
            <person name="Debuchy R."/>
            <person name="Gladieux P."/>
            <person name="Thoren M.H."/>
            <person name="Johannesson H."/>
        </authorList>
    </citation>
    <scope>NUCLEOTIDE SEQUENCE</scope>
    <source>
        <strain evidence="9">SMH3187-1</strain>
    </source>
</reference>
<evidence type="ECO:0000256" key="6">
    <source>
        <dbReference type="ARBA" id="ARBA00023136"/>
    </source>
</evidence>
<keyword evidence="5 8" id="KW-1133">Transmembrane helix</keyword>
<dbReference type="InterPro" id="IPR036259">
    <property type="entry name" value="MFS_trans_sf"/>
</dbReference>
<dbReference type="AlphaFoldDB" id="A0AA40BPM1"/>
<proteinExistence type="inferred from homology"/>
<feature type="transmembrane region" description="Helical" evidence="8">
    <location>
        <begin position="318"/>
        <end position="336"/>
    </location>
</feature>
<feature type="transmembrane region" description="Helical" evidence="8">
    <location>
        <begin position="449"/>
        <end position="469"/>
    </location>
</feature>
<evidence type="ECO:0000313" key="9">
    <source>
        <dbReference type="EMBL" id="KAK0738092.1"/>
    </source>
</evidence>
<dbReference type="EMBL" id="JAUKUD010000007">
    <property type="protein sequence ID" value="KAK0738092.1"/>
    <property type="molecule type" value="Genomic_DNA"/>
</dbReference>
<comment type="caution">
    <text evidence="9">The sequence shown here is derived from an EMBL/GenBank/DDBJ whole genome shotgun (WGS) entry which is preliminary data.</text>
</comment>
<dbReference type="Pfam" id="PF07690">
    <property type="entry name" value="MFS_1"/>
    <property type="match status" value="1"/>
</dbReference>
<evidence type="ECO:0000256" key="4">
    <source>
        <dbReference type="ARBA" id="ARBA00022692"/>
    </source>
</evidence>
<feature type="transmembrane region" description="Helical" evidence="8">
    <location>
        <begin position="172"/>
        <end position="190"/>
    </location>
</feature>
<feature type="transmembrane region" description="Helical" evidence="8">
    <location>
        <begin position="481"/>
        <end position="509"/>
    </location>
</feature>
<dbReference type="GO" id="GO:0005886">
    <property type="term" value="C:plasma membrane"/>
    <property type="evidence" value="ECO:0007669"/>
    <property type="project" value="TreeGrafter"/>
</dbReference>
<keyword evidence="3" id="KW-0813">Transport</keyword>
<dbReference type="InterPro" id="IPR011701">
    <property type="entry name" value="MFS"/>
</dbReference>
<evidence type="ECO:0000256" key="2">
    <source>
        <dbReference type="ARBA" id="ARBA00008335"/>
    </source>
</evidence>
<evidence type="ECO:0000256" key="3">
    <source>
        <dbReference type="ARBA" id="ARBA00022448"/>
    </source>
</evidence>
<dbReference type="Proteomes" id="UP001172155">
    <property type="component" value="Unassembled WGS sequence"/>
</dbReference>
<evidence type="ECO:0000256" key="5">
    <source>
        <dbReference type="ARBA" id="ARBA00022989"/>
    </source>
</evidence>
<evidence type="ECO:0000256" key="1">
    <source>
        <dbReference type="ARBA" id="ARBA00004141"/>
    </source>
</evidence>
<keyword evidence="4 8" id="KW-0812">Transmembrane</keyword>
<dbReference type="SUPFAM" id="SSF103473">
    <property type="entry name" value="MFS general substrate transporter"/>
    <property type="match status" value="2"/>
</dbReference>
<evidence type="ECO:0000256" key="7">
    <source>
        <dbReference type="SAM" id="MobiDB-lite"/>
    </source>
</evidence>
<feature type="region of interest" description="Disordered" evidence="7">
    <location>
        <begin position="27"/>
        <end position="47"/>
    </location>
</feature>
<keyword evidence="6 8" id="KW-0472">Membrane</keyword>
<gene>
    <name evidence="9" type="ORF">B0T18DRAFT_432959</name>
</gene>